<evidence type="ECO:0000256" key="3">
    <source>
        <dbReference type="ARBA" id="ARBA00022840"/>
    </source>
</evidence>
<feature type="domain" description="Bacterial type II secretion system protein E" evidence="4">
    <location>
        <begin position="392"/>
        <end position="406"/>
    </location>
</feature>
<dbReference type="SUPFAM" id="SSF52540">
    <property type="entry name" value="P-loop containing nucleoside triphosphate hydrolases"/>
    <property type="match status" value="1"/>
</dbReference>
<keyword evidence="2" id="KW-0547">Nucleotide-binding</keyword>
<dbReference type="InterPro" id="IPR007831">
    <property type="entry name" value="T2SS_GspE_N"/>
</dbReference>
<accession>A0ABW0PHV9</accession>
<organism evidence="5 6">
    <name type="scientific">Massilia jejuensis</name>
    <dbReference type="NCBI Taxonomy" id="648894"/>
    <lineage>
        <taxon>Bacteria</taxon>
        <taxon>Pseudomonadati</taxon>
        <taxon>Pseudomonadota</taxon>
        <taxon>Betaproteobacteria</taxon>
        <taxon>Burkholderiales</taxon>
        <taxon>Oxalobacteraceae</taxon>
        <taxon>Telluria group</taxon>
        <taxon>Massilia</taxon>
    </lineage>
</organism>
<dbReference type="CDD" id="cd01129">
    <property type="entry name" value="PulE-GspE-like"/>
    <property type="match status" value="1"/>
</dbReference>
<keyword evidence="3" id="KW-0067">ATP-binding</keyword>
<dbReference type="Proteomes" id="UP001596031">
    <property type="component" value="Unassembled WGS sequence"/>
</dbReference>
<sequence>MRSDVSSRDVSTGDGVTVAIDSALLARARAQARQSRRPLVAELEAITGFEPRQLVAALAGPLGLSVMETSEMLSQAPAFDLLPLAQALSRHCVLLRGAGGLVSGVIADPFDLDLQTWLAAQAGATARAPLHLRLALASDIQAYLSCQEASARAVDTLAPSGSDARRDGKTAAVLSFASVSEAGSPAVKLVNSTLYDALKAGASDIHLESTATGLAVKYRVDGVLDHVTSVGGIELAEHIVSRLKVLAELDIAERRIPQDGSFRVESGGREIDLRVSIMPSIHGEDAVIRILDKRAMVEAYGALTLEALGFDAPSLATLRQLAQEAYGMLLVTGPTGSGKTTTLYAALTEIHNGREKIITIEDPVEYQLPGILQIPVNEKKGLTFAKGLRSILRHDPDKIMVGEIRDRETAEIAVQSALTGHLVLTTVHANNVFDVFGRFTHMGIDPYAFVSALNGIWAQRLIRMNCPHCAVRYQPGDAELLSARLDRHAIDDYVFMRGKGCGDCRGTGYKGRRSIAEILMLNDEIRELIVDKQPIRRIKAAAHANGTRSLRLAALDLVRRGATTLDEIQRVTQHA</sequence>
<protein>
    <submittedName>
        <fullName evidence="5">GspE/PulE family protein</fullName>
    </submittedName>
</protein>
<dbReference type="EMBL" id="JBHSMS010000040">
    <property type="protein sequence ID" value="MFC5512270.1"/>
    <property type="molecule type" value="Genomic_DNA"/>
</dbReference>
<evidence type="ECO:0000313" key="6">
    <source>
        <dbReference type="Proteomes" id="UP001596031"/>
    </source>
</evidence>
<name>A0ABW0PHV9_9BURK</name>
<dbReference type="RefSeq" id="WP_379722309.1">
    <property type="nucleotide sequence ID" value="NZ_JBHSMS010000040.1"/>
</dbReference>
<dbReference type="InterPro" id="IPR027417">
    <property type="entry name" value="P-loop_NTPase"/>
</dbReference>
<dbReference type="Gene3D" id="3.40.50.300">
    <property type="entry name" value="P-loop containing nucleotide triphosphate hydrolases"/>
    <property type="match status" value="1"/>
</dbReference>
<dbReference type="PANTHER" id="PTHR30258">
    <property type="entry name" value="TYPE II SECRETION SYSTEM PROTEIN GSPE-RELATED"/>
    <property type="match status" value="1"/>
</dbReference>
<dbReference type="PANTHER" id="PTHR30258:SF1">
    <property type="entry name" value="PROTEIN TRANSPORT PROTEIN HOFB HOMOLOG"/>
    <property type="match status" value="1"/>
</dbReference>
<proteinExistence type="inferred from homology"/>
<reference evidence="6" key="1">
    <citation type="journal article" date="2019" name="Int. J. Syst. Evol. Microbiol.">
        <title>The Global Catalogue of Microorganisms (GCM) 10K type strain sequencing project: providing services to taxonomists for standard genome sequencing and annotation.</title>
        <authorList>
            <consortium name="The Broad Institute Genomics Platform"/>
            <consortium name="The Broad Institute Genome Sequencing Center for Infectious Disease"/>
            <person name="Wu L."/>
            <person name="Ma J."/>
        </authorList>
    </citation>
    <scope>NUCLEOTIDE SEQUENCE [LARGE SCALE GENOMIC DNA]</scope>
    <source>
        <strain evidence="6">CCUG 38813</strain>
    </source>
</reference>
<dbReference type="Pfam" id="PF05157">
    <property type="entry name" value="MshEN"/>
    <property type="match status" value="1"/>
</dbReference>
<comment type="caution">
    <text evidence="5">The sequence shown here is derived from an EMBL/GenBank/DDBJ whole genome shotgun (WGS) entry which is preliminary data.</text>
</comment>
<evidence type="ECO:0000256" key="1">
    <source>
        <dbReference type="ARBA" id="ARBA00006611"/>
    </source>
</evidence>
<keyword evidence="6" id="KW-1185">Reference proteome</keyword>
<evidence type="ECO:0000256" key="2">
    <source>
        <dbReference type="ARBA" id="ARBA00022741"/>
    </source>
</evidence>
<dbReference type="InterPro" id="IPR001482">
    <property type="entry name" value="T2SS/T4SS_dom"/>
</dbReference>
<gene>
    <name evidence="5" type="ORF">ACFPOU_14185</name>
</gene>
<comment type="similarity">
    <text evidence="1">Belongs to the GSP E family.</text>
</comment>
<evidence type="ECO:0000313" key="5">
    <source>
        <dbReference type="EMBL" id="MFC5512270.1"/>
    </source>
</evidence>
<evidence type="ECO:0000259" key="4">
    <source>
        <dbReference type="PROSITE" id="PS00662"/>
    </source>
</evidence>
<dbReference type="PROSITE" id="PS00662">
    <property type="entry name" value="T2SP_E"/>
    <property type="match status" value="1"/>
</dbReference>
<dbReference type="Gene3D" id="3.30.450.90">
    <property type="match status" value="1"/>
</dbReference>
<dbReference type="InterPro" id="IPR037257">
    <property type="entry name" value="T2SS_E_N_sf"/>
</dbReference>
<dbReference type="SUPFAM" id="SSF160246">
    <property type="entry name" value="EspE N-terminal domain-like"/>
    <property type="match status" value="1"/>
</dbReference>
<dbReference type="Pfam" id="PF00437">
    <property type="entry name" value="T2SSE"/>
    <property type="match status" value="1"/>
</dbReference>